<dbReference type="PANTHER" id="PTHR30349">
    <property type="entry name" value="PHAGE INTEGRASE-RELATED"/>
    <property type="match status" value="1"/>
</dbReference>
<dbReference type="Gene3D" id="1.10.443.10">
    <property type="entry name" value="Intergrase catalytic core"/>
    <property type="match status" value="1"/>
</dbReference>
<dbReference type="InterPro" id="IPR044068">
    <property type="entry name" value="CB"/>
</dbReference>
<dbReference type="SUPFAM" id="SSF56349">
    <property type="entry name" value="DNA breaking-rejoining enzymes"/>
    <property type="match status" value="1"/>
</dbReference>
<sequence>MEEWIEDFLHFLTVERGLSENTKKAYARDLHFFANYLKEEEGITRPDVVSRAEIVSFMNFARENGKSARTVARYIASLRSFFHFLLHDGKVAHDPMIQIETPKQRQSLPKVLNYQDVEKLLEAPDTGTVFGLRDQAMLEVLYATGLRVSELINLKLDDLHLHMGFIQTIGKGNKERIIPLGGTATRALESYLEAGRPKLYRTKSRNDFVFLNHHGKGMTRQGFWKNLKQMALKAGIDKPITPHTLRHSFATHLLENGADLRSVQELLGHADISTTQIYTHVTKARLKDVYKKYHPRA</sequence>
<keyword evidence="11 12" id="KW-0131">Cell cycle</keyword>
<dbReference type="NCBIfam" id="NF001399">
    <property type="entry name" value="PRK00283.1"/>
    <property type="match status" value="1"/>
</dbReference>
<comment type="similarity">
    <text evidence="2">Belongs to the 'phage' integrase family. XerC subfamily.</text>
</comment>
<dbReference type="NCBIfam" id="NF040815">
    <property type="entry name" value="recomb_XerA_Arch"/>
    <property type="match status" value="1"/>
</dbReference>
<dbReference type="PANTHER" id="PTHR30349:SF81">
    <property type="entry name" value="TYROSINE RECOMBINASE XERC"/>
    <property type="match status" value="1"/>
</dbReference>
<dbReference type="NCBIfam" id="TIGR02225">
    <property type="entry name" value="recomb_XerD"/>
    <property type="match status" value="1"/>
</dbReference>
<keyword evidence="8 12" id="KW-0229">DNA integration</keyword>
<name>A0A3D8TWE2_9LIST</name>
<keyword evidence="5 12" id="KW-0963">Cytoplasm</keyword>
<feature type="active site" evidence="12">
    <location>
        <position position="269"/>
    </location>
</feature>
<comment type="subcellular location">
    <subcellularLocation>
        <location evidence="1 12">Cytoplasm</location>
    </subcellularLocation>
</comment>
<dbReference type="EMBL" id="LARY01000001">
    <property type="protein sequence ID" value="RDX02374.1"/>
    <property type="molecule type" value="Genomic_DNA"/>
</dbReference>
<dbReference type="GO" id="GO:0005737">
    <property type="term" value="C:cytoplasm"/>
    <property type="evidence" value="ECO:0007669"/>
    <property type="project" value="UniProtKB-SubCell"/>
</dbReference>
<evidence type="ECO:0000313" key="15">
    <source>
        <dbReference type="EMBL" id="RDX02374.1"/>
    </source>
</evidence>
<dbReference type="Pfam" id="PF00589">
    <property type="entry name" value="Phage_integrase"/>
    <property type="match status" value="1"/>
</dbReference>
<evidence type="ECO:0000256" key="8">
    <source>
        <dbReference type="ARBA" id="ARBA00022908"/>
    </source>
</evidence>
<dbReference type="NCBIfam" id="TIGR02224">
    <property type="entry name" value="recomb_XerC"/>
    <property type="match status" value="1"/>
</dbReference>
<reference evidence="16" key="1">
    <citation type="submission" date="2015-04" db="EMBL/GenBank/DDBJ databases">
        <authorList>
            <person name="Schardt J."/>
            <person name="Mueller-Herbst S."/>
            <person name="Scherer S."/>
            <person name="Huptas C."/>
        </authorList>
    </citation>
    <scope>NUCLEOTIDE SEQUENCE [LARGE SCALE GENOMIC DNA]</scope>
    <source>
        <strain evidence="16">Kiel-L1</strain>
    </source>
</reference>
<keyword evidence="9 12" id="KW-0238">DNA-binding</keyword>
<comment type="subunit">
    <text evidence="12">Forms a cyclic heterotetrameric complex composed of two molecules of XerC and two molecules of XerD.</text>
</comment>
<comment type="function">
    <text evidence="12">Site-specific tyrosine recombinase, which acts by catalyzing the cutting and rejoining of the recombining DNA molecules. The XerC-XerD complex is essential to convert dimers of the bacterial chromosome into monomers to permit their segregation at cell division. It also contributes to the segregational stability of plasmids.</text>
</comment>
<protein>
    <recommendedName>
        <fullName evidence="4 12">Tyrosine recombinase XerD</fullName>
    </recommendedName>
</protein>
<gene>
    <name evidence="12" type="primary">xerD</name>
    <name evidence="15" type="ORF">UR08_02320</name>
</gene>
<dbReference type="GO" id="GO:0051301">
    <property type="term" value="P:cell division"/>
    <property type="evidence" value="ECO:0007669"/>
    <property type="project" value="UniProtKB-UniRule"/>
</dbReference>
<comment type="similarity">
    <text evidence="3 12">Belongs to the 'phage' integrase family. XerD subfamily.</text>
</comment>
<dbReference type="GO" id="GO:0009037">
    <property type="term" value="F:tyrosine-based site-specific recombinase activity"/>
    <property type="evidence" value="ECO:0007669"/>
    <property type="project" value="UniProtKB-UniRule"/>
</dbReference>
<dbReference type="RefSeq" id="WP_115752052.1">
    <property type="nucleotide sequence ID" value="NZ_LARY01000001.1"/>
</dbReference>
<proteinExistence type="inferred from homology"/>
<evidence type="ECO:0000259" key="14">
    <source>
        <dbReference type="PROSITE" id="PS51900"/>
    </source>
</evidence>
<dbReference type="InterPro" id="IPR004107">
    <property type="entry name" value="Integrase_SAM-like_N"/>
</dbReference>
<dbReference type="Gene3D" id="1.10.150.130">
    <property type="match status" value="1"/>
</dbReference>
<dbReference type="InterPro" id="IPR013762">
    <property type="entry name" value="Integrase-like_cat_sf"/>
</dbReference>
<dbReference type="InterPro" id="IPR011931">
    <property type="entry name" value="Recomb_XerC"/>
</dbReference>
<dbReference type="GO" id="GO:0003677">
    <property type="term" value="F:DNA binding"/>
    <property type="evidence" value="ECO:0007669"/>
    <property type="project" value="UniProtKB-UniRule"/>
</dbReference>
<keyword evidence="7 12" id="KW-0159">Chromosome partition</keyword>
<evidence type="ECO:0000256" key="11">
    <source>
        <dbReference type="ARBA" id="ARBA00023306"/>
    </source>
</evidence>
<evidence type="ECO:0000259" key="13">
    <source>
        <dbReference type="PROSITE" id="PS51898"/>
    </source>
</evidence>
<evidence type="ECO:0000256" key="3">
    <source>
        <dbReference type="ARBA" id="ARBA00010450"/>
    </source>
</evidence>
<feature type="active site" evidence="12">
    <location>
        <position position="171"/>
    </location>
</feature>
<feature type="active site" description="O-(3'-phospho-DNA)-tyrosine intermediate" evidence="12">
    <location>
        <position position="278"/>
    </location>
</feature>
<feature type="active site" evidence="12">
    <location>
        <position position="246"/>
    </location>
</feature>
<keyword evidence="10 12" id="KW-0233">DNA recombination</keyword>
<feature type="domain" description="Core-binding (CB)" evidence="14">
    <location>
        <begin position="1"/>
        <end position="86"/>
    </location>
</feature>
<feature type="active site" evidence="12">
    <location>
        <position position="243"/>
    </location>
</feature>
<dbReference type="InterPro" id="IPR023009">
    <property type="entry name" value="Tyrosine_recombinase_XerC/XerD"/>
</dbReference>
<dbReference type="HAMAP" id="MF_01808">
    <property type="entry name" value="Recomb_XerC_XerD"/>
    <property type="match status" value="1"/>
</dbReference>
<evidence type="ECO:0000256" key="2">
    <source>
        <dbReference type="ARBA" id="ARBA00006657"/>
    </source>
</evidence>
<dbReference type="Pfam" id="PF02899">
    <property type="entry name" value="Phage_int_SAM_1"/>
    <property type="match status" value="1"/>
</dbReference>
<evidence type="ECO:0000256" key="7">
    <source>
        <dbReference type="ARBA" id="ARBA00022829"/>
    </source>
</evidence>
<evidence type="ECO:0000256" key="5">
    <source>
        <dbReference type="ARBA" id="ARBA00022490"/>
    </source>
</evidence>
<evidence type="ECO:0000256" key="12">
    <source>
        <dbReference type="HAMAP-Rule" id="MF_01807"/>
    </source>
</evidence>
<evidence type="ECO:0000256" key="9">
    <source>
        <dbReference type="ARBA" id="ARBA00023125"/>
    </source>
</evidence>
<evidence type="ECO:0000256" key="6">
    <source>
        <dbReference type="ARBA" id="ARBA00022618"/>
    </source>
</evidence>
<dbReference type="PROSITE" id="PS51900">
    <property type="entry name" value="CB"/>
    <property type="match status" value="1"/>
</dbReference>
<dbReference type="GO" id="GO:0007059">
    <property type="term" value="P:chromosome segregation"/>
    <property type="evidence" value="ECO:0007669"/>
    <property type="project" value="UniProtKB-UniRule"/>
</dbReference>
<dbReference type="CDD" id="cd00798">
    <property type="entry name" value="INT_XerDC_C"/>
    <property type="match status" value="1"/>
</dbReference>
<dbReference type="PROSITE" id="PS51898">
    <property type="entry name" value="TYR_RECOMBINASE"/>
    <property type="match status" value="1"/>
</dbReference>
<dbReference type="AlphaFoldDB" id="A0A3D8TWE2"/>
<dbReference type="GO" id="GO:0006313">
    <property type="term" value="P:DNA transposition"/>
    <property type="evidence" value="ECO:0007669"/>
    <property type="project" value="UniProtKB-UniRule"/>
</dbReference>
<dbReference type="InterPro" id="IPR010998">
    <property type="entry name" value="Integrase_recombinase_N"/>
</dbReference>
<evidence type="ECO:0000256" key="10">
    <source>
        <dbReference type="ARBA" id="ARBA00023172"/>
    </source>
</evidence>
<evidence type="ECO:0000256" key="1">
    <source>
        <dbReference type="ARBA" id="ARBA00004496"/>
    </source>
</evidence>
<dbReference type="Proteomes" id="UP000257055">
    <property type="component" value="Unassembled WGS sequence"/>
</dbReference>
<dbReference type="HAMAP" id="MF_01807">
    <property type="entry name" value="Recomb_XerD"/>
    <property type="match status" value="1"/>
</dbReference>
<dbReference type="InterPro" id="IPR011932">
    <property type="entry name" value="Recomb_XerD"/>
</dbReference>
<organism evidence="15 16">
    <name type="scientific">Listeria kieliensis</name>
    <dbReference type="NCBI Taxonomy" id="1621700"/>
    <lineage>
        <taxon>Bacteria</taxon>
        <taxon>Bacillati</taxon>
        <taxon>Bacillota</taxon>
        <taxon>Bacilli</taxon>
        <taxon>Bacillales</taxon>
        <taxon>Listeriaceae</taxon>
        <taxon>Listeria</taxon>
    </lineage>
</organism>
<dbReference type="InterPro" id="IPR050090">
    <property type="entry name" value="Tyrosine_recombinase_XerCD"/>
</dbReference>
<evidence type="ECO:0000256" key="4">
    <source>
        <dbReference type="ARBA" id="ARBA00015810"/>
    </source>
</evidence>
<dbReference type="InterPro" id="IPR002104">
    <property type="entry name" value="Integrase_catalytic"/>
</dbReference>
<dbReference type="InterPro" id="IPR011010">
    <property type="entry name" value="DNA_brk_join_enz"/>
</dbReference>
<accession>A0A3D8TWE2</accession>
<keyword evidence="16" id="KW-1185">Reference proteome</keyword>
<keyword evidence="6 12" id="KW-0132">Cell division</keyword>
<feature type="active site" evidence="12">
    <location>
        <position position="147"/>
    </location>
</feature>
<evidence type="ECO:0000313" key="16">
    <source>
        <dbReference type="Proteomes" id="UP000257055"/>
    </source>
</evidence>
<feature type="domain" description="Tyr recombinase" evidence="13">
    <location>
        <begin position="107"/>
        <end position="291"/>
    </location>
</feature>
<comment type="caution">
    <text evidence="15">The sequence shown here is derived from an EMBL/GenBank/DDBJ whole genome shotgun (WGS) entry which is preliminary data.</text>
</comment>